<evidence type="ECO:0000256" key="3">
    <source>
        <dbReference type="ARBA" id="ARBA00022692"/>
    </source>
</evidence>
<organism evidence="8 9">
    <name type="scientific">Actinopolyspora mzabensis</name>
    <dbReference type="NCBI Taxonomy" id="995066"/>
    <lineage>
        <taxon>Bacteria</taxon>
        <taxon>Bacillati</taxon>
        <taxon>Actinomycetota</taxon>
        <taxon>Actinomycetes</taxon>
        <taxon>Actinopolysporales</taxon>
        <taxon>Actinopolysporaceae</taxon>
        <taxon>Actinopolyspora</taxon>
    </lineage>
</organism>
<evidence type="ECO:0000256" key="6">
    <source>
        <dbReference type="SAM" id="Phobius"/>
    </source>
</evidence>
<keyword evidence="5 6" id="KW-0472">Membrane</keyword>
<accession>A0A1G9DR04</accession>
<keyword evidence="4 6" id="KW-1133">Transmembrane helix</keyword>
<dbReference type="OrthoDB" id="9342687at2"/>
<feature type="transmembrane region" description="Helical" evidence="6">
    <location>
        <begin position="50"/>
        <end position="70"/>
    </location>
</feature>
<gene>
    <name evidence="8" type="ORF">SAMN04487820_110251</name>
</gene>
<feature type="transmembrane region" description="Helical" evidence="6">
    <location>
        <begin position="77"/>
        <end position="96"/>
    </location>
</feature>
<keyword evidence="3 6" id="KW-0812">Transmembrane</keyword>
<evidence type="ECO:0000256" key="2">
    <source>
        <dbReference type="ARBA" id="ARBA00022475"/>
    </source>
</evidence>
<keyword evidence="2" id="KW-1003">Cell membrane</keyword>
<evidence type="ECO:0000256" key="5">
    <source>
        <dbReference type="ARBA" id="ARBA00023136"/>
    </source>
</evidence>
<name>A0A1G9DR04_ACTMZ</name>
<evidence type="ECO:0000313" key="9">
    <source>
        <dbReference type="Proteomes" id="UP000199213"/>
    </source>
</evidence>
<dbReference type="PANTHER" id="PTHR40077:SF2">
    <property type="entry name" value="MEMBRANE PROTEIN"/>
    <property type="match status" value="1"/>
</dbReference>
<feature type="transmembrane region" description="Helical" evidence="6">
    <location>
        <begin position="12"/>
        <end position="30"/>
    </location>
</feature>
<evidence type="ECO:0000256" key="1">
    <source>
        <dbReference type="ARBA" id="ARBA00004651"/>
    </source>
</evidence>
<dbReference type="GO" id="GO:0005886">
    <property type="term" value="C:plasma membrane"/>
    <property type="evidence" value="ECO:0007669"/>
    <property type="project" value="UniProtKB-SubCell"/>
</dbReference>
<dbReference type="Pfam" id="PF12823">
    <property type="entry name" value="DUF3817"/>
    <property type="match status" value="1"/>
</dbReference>
<proteinExistence type="predicted"/>
<keyword evidence="9" id="KW-1185">Reference proteome</keyword>
<comment type="subcellular location">
    <subcellularLocation>
        <location evidence="1">Cell membrane</location>
        <topology evidence="1">Multi-pass membrane protein</topology>
    </subcellularLocation>
</comment>
<dbReference type="EMBL" id="FNFM01000010">
    <property type="protein sequence ID" value="SDK66339.1"/>
    <property type="molecule type" value="Genomic_DNA"/>
</dbReference>
<dbReference type="PANTHER" id="PTHR40077">
    <property type="entry name" value="MEMBRANE PROTEIN-RELATED"/>
    <property type="match status" value="1"/>
</dbReference>
<evidence type="ECO:0000313" key="8">
    <source>
        <dbReference type="EMBL" id="SDK66339.1"/>
    </source>
</evidence>
<dbReference type="NCBIfam" id="TIGR03954">
    <property type="entry name" value="integ_memb_HG"/>
    <property type="match status" value="1"/>
</dbReference>
<protein>
    <submittedName>
        <fullName evidence="8">Integral membrane protein</fullName>
    </submittedName>
</protein>
<dbReference type="RefSeq" id="WP_092630255.1">
    <property type="nucleotide sequence ID" value="NZ_FNFM01000010.1"/>
</dbReference>
<dbReference type="Proteomes" id="UP000199213">
    <property type="component" value="Unassembled WGS sequence"/>
</dbReference>
<reference evidence="9" key="1">
    <citation type="submission" date="2016-10" db="EMBL/GenBank/DDBJ databases">
        <authorList>
            <person name="Varghese N."/>
            <person name="Submissions S."/>
        </authorList>
    </citation>
    <scope>NUCLEOTIDE SEQUENCE [LARGE SCALE GENOMIC DNA]</scope>
    <source>
        <strain evidence="9">DSM 45460</strain>
    </source>
</reference>
<feature type="domain" description="DUF3817" evidence="7">
    <location>
        <begin position="8"/>
        <end position="100"/>
    </location>
</feature>
<sequence>MKPSVLLTGYRVMAYVTAVLLIALCVAMVGKYGWPSGTDVQHVGETATTVIGIAHGWLYMVYLVLALLITRLLRVPIGPMILVLLAGTIPFGAFFAEHKVVQWFRVWSTAKYGPAAGTTQQTGSAQP</sequence>
<evidence type="ECO:0000256" key="4">
    <source>
        <dbReference type="ARBA" id="ARBA00022989"/>
    </source>
</evidence>
<dbReference type="InterPro" id="IPR023845">
    <property type="entry name" value="DUF3817_TM"/>
</dbReference>
<dbReference type="AlphaFoldDB" id="A0A1G9DR04"/>
<evidence type="ECO:0000259" key="7">
    <source>
        <dbReference type="Pfam" id="PF12823"/>
    </source>
</evidence>